<dbReference type="Proteomes" id="UP000813824">
    <property type="component" value="Unassembled WGS sequence"/>
</dbReference>
<evidence type="ECO:0000256" key="8">
    <source>
        <dbReference type="ARBA" id="ARBA00023125"/>
    </source>
</evidence>
<keyword evidence="10" id="KW-0539">Nucleus</keyword>
<dbReference type="PROSITE" id="PS00028">
    <property type="entry name" value="ZINC_FINGER_C2H2_1"/>
    <property type="match status" value="3"/>
</dbReference>
<evidence type="ECO:0000256" key="4">
    <source>
        <dbReference type="ARBA" id="ARBA00022737"/>
    </source>
</evidence>
<feature type="domain" description="C2H2-type" evidence="13">
    <location>
        <begin position="58"/>
        <end position="85"/>
    </location>
</feature>
<dbReference type="GO" id="GO:0000981">
    <property type="term" value="F:DNA-binding transcription factor activity, RNA polymerase II-specific"/>
    <property type="evidence" value="ECO:0007669"/>
    <property type="project" value="TreeGrafter"/>
</dbReference>
<organism evidence="14 15">
    <name type="scientific">Cristinia sonorae</name>
    <dbReference type="NCBI Taxonomy" id="1940300"/>
    <lineage>
        <taxon>Eukaryota</taxon>
        <taxon>Fungi</taxon>
        <taxon>Dikarya</taxon>
        <taxon>Basidiomycota</taxon>
        <taxon>Agaricomycotina</taxon>
        <taxon>Agaricomycetes</taxon>
        <taxon>Agaricomycetidae</taxon>
        <taxon>Agaricales</taxon>
        <taxon>Pleurotineae</taxon>
        <taxon>Stephanosporaceae</taxon>
        <taxon>Cristinia</taxon>
    </lineage>
</organism>
<evidence type="ECO:0000313" key="14">
    <source>
        <dbReference type="EMBL" id="KAH8094860.1"/>
    </source>
</evidence>
<protein>
    <recommendedName>
        <fullName evidence="13">C2H2-type domain-containing protein</fullName>
    </recommendedName>
</protein>
<sequence>MPKAITKKLSVSGSTTTYIRRGGAVSGGDCPHCGKEFARSGDLKRHIQTHAPYEQRRWKCPMCPKRFVQKTALTTHANTHTKERPHVCDVGTCRAVFGDPSSCSRHKREAHCQHPGYDCPVRGCKSQYVLMLYTRSDVIEYFLDSIKRRSSFKKHLKEKHRLSPTEEELERMKSPEVKEENEEERHSAPDAGFTFTLQSPEVHRLNPTAGLLSNPDLITFSRSPSRTASPLMFSNDSTPDLCSPMSSGGTSLRSSPAITPMLDARERLLPYVASSDNFAGYNDLMPGAMNSFDPTKDDNTFAPEYDRQNETQTTAWDGTSPSSSVDSFFSHPLQADPYSLNIHDMSPSPGSTPLDAGDHDFAQDFAENVMGLGLEDAGFYFQISAI</sequence>
<keyword evidence="8" id="KW-0238">DNA-binding</keyword>
<name>A0A8K0XNN2_9AGAR</name>
<comment type="similarity">
    <text evidence="2">Belongs to the krueppel C2H2-type zinc-finger protein family.</text>
</comment>
<proteinExistence type="inferred from homology"/>
<dbReference type="Gene3D" id="3.30.160.60">
    <property type="entry name" value="Classic Zinc Finger"/>
    <property type="match status" value="3"/>
</dbReference>
<dbReference type="PANTHER" id="PTHR14003">
    <property type="entry name" value="TRANSCRIPTIONAL REPRESSOR PROTEIN YY"/>
    <property type="match status" value="1"/>
</dbReference>
<evidence type="ECO:0000256" key="1">
    <source>
        <dbReference type="ARBA" id="ARBA00004123"/>
    </source>
</evidence>
<evidence type="ECO:0000313" key="15">
    <source>
        <dbReference type="Proteomes" id="UP000813824"/>
    </source>
</evidence>
<dbReference type="SUPFAM" id="SSF57667">
    <property type="entry name" value="beta-beta-alpha zinc fingers"/>
    <property type="match status" value="2"/>
</dbReference>
<dbReference type="Pfam" id="PF00096">
    <property type="entry name" value="zf-C2H2"/>
    <property type="match status" value="2"/>
</dbReference>
<dbReference type="GO" id="GO:0031519">
    <property type="term" value="C:PcG protein complex"/>
    <property type="evidence" value="ECO:0007669"/>
    <property type="project" value="TreeGrafter"/>
</dbReference>
<comment type="subcellular location">
    <subcellularLocation>
        <location evidence="1">Nucleus</location>
    </subcellularLocation>
</comment>
<keyword evidence="9" id="KW-0804">Transcription</keyword>
<keyword evidence="4" id="KW-0677">Repeat</keyword>
<dbReference type="GO" id="GO:0005667">
    <property type="term" value="C:transcription regulator complex"/>
    <property type="evidence" value="ECO:0007669"/>
    <property type="project" value="TreeGrafter"/>
</dbReference>
<dbReference type="PANTHER" id="PTHR14003:SF22">
    <property type="entry name" value="FINGER DOMAIN PROTEIN, PUTATIVE (AFU_ORTHOLOGUE AFUA_4G11480)-RELATED"/>
    <property type="match status" value="1"/>
</dbReference>
<keyword evidence="15" id="KW-1185">Reference proteome</keyword>
<feature type="domain" description="C2H2-type" evidence="13">
    <location>
        <begin position="28"/>
        <end position="55"/>
    </location>
</feature>
<dbReference type="GO" id="GO:0008270">
    <property type="term" value="F:zinc ion binding"/>
    <property type="evidence" value="ECO:0007669"/>
    <property type="project" value="UniProtKB-KW"/>
</dbReference>
<feature type="compositionally biased region" description="Basic and acidic residues" evidence="12">
    <location>
        <begin position="170"/>
        <end position="188"/>
    </location>
</feature>
<dbReference type="GO" id="GO:0000978">
    <property type="term" value="F:RNA polymerase II cis-regulatory region sequence-specific DNA binding"/>
    <property type="evidence" value="ECO:0007669"/>
    <property type="project" value="TreeGrafter"/>
</dbReference>
<evidence type="ECO:0000256" key="7">
    <source>
        <dbReference type="ARBA" id="ARBA00023015"/>
    </source>
</evidence>
<evidence type="ECO:0000256" key="5">
    <source>
        <dbReference type="ARBA" id="ARBA00022771"/>
    </source>
</evidence>
<evidence type="ECO:0000256" key="12">
    <source>
        <dbReference type="SAM" id="MobiDB-lite"/>
    </source>
</evidence>
<reference evidence="14" key="1">
    <citation type="journal article" date="2021" name="New Phytol.">
        <title>Evolutionary innovations through gain and loss of genes in the ectomycorrhizal Boletales.</title>
        <authorList>
            <person name="Wu G."/>
            <person name="Miyauchi S."/>
            <person name="Morin E."/>
            <person name="Kuo A."/>
            <person name="Drula E."/>
            <person name="Varga T."/>
            <person name="Kohler A."/>
            <person name="Feng B."/>
            <person name="Cao Y."/>
            <person name="Lipzen A."/>
            <person name="Daum C."/>
            <person name="Hundley H."/>
            <person name="Pangilinan J."/>
            <person name="Johnson J."/>
            <person name="Barry K."/>
            <person name="LaButti K."/>
            <person name="Ng V."/>
            <person name="Ahrendt S."/>
            <person name="Min B."/>
            <person name="Choi I.G."/>
            <person name="Park H."/>
            <person name="Plett J.M."/>
            <person name="Magnuson J."/>
            <person name="Spatafora J.W."/>
            <person name="Nagy L.G."/>
            <person name="Henrissat B."/>
            <person name="Grigoriev I.V."/>
            <person name="Yang Z.L."/>
            <person name="Xu J."/>
            <person name="Martin F.M."/>
        </authorList>
    </citation>
    <scope>NUCLEOTIDE SEQUENCE</scope>
    <source>
        <strain evidence="14">KKN 215</strain>
    </source>
</reference>
<dbReference type="GO" id="GO:0000785">
    <property type="term" value="C:chromatin"/>
    <property type="evidence" value="ECO:0007669"/>
    <property type="project" value="TreeGrafter"/>
</dbReference>
<evidence type="ECO:0000259" key="13">
    <source>
        <dbReference type="PROSITE" id="PS50157"/>
    </source>
</evidence>
<dbReference type="OrthoDB" id="654211at2759"/>
<keyword evidence="6" id="KW-0862">Zinc</keyword>
<evidence type="ECO:0000256" key="6">
    <source>
        <dbReference type="ARBA" id="ARBA00022833"/>
    </source>
</evidence>
<evidence type="ECO:0000256" key="2">
    <source>
        <dbReference type="ARBA" id="ARBA00006991"/>
    </source>
</evidence>
<gene>
    <name evidence="14" type="ORF">BXZ70DRAFT_1009810</name>
</gene>
<accession>A0A8K0XNN2</accession>
<evidence type="ECO:0000256" key="3">
    <source>
        <dbReference type="ARBA" id="ARBA00022723"/>
    </source>
</evidence>
<evidence type="ECO:0000256" key="9">
    <source>
        <dbReference type="ARBA" id="ARBA00023163"/>
    </source>
</evidence>
<dbReference type="InterPro" id="IPR036236">
    <property type="entry name" value="Znf_C2H2_sf"/>
</dbReference>
<dbReference type="PROSITE" id="PS50157">
    <property type="entry name" value="ZINC_FINGER_C2H2_2"/>
    <property type="match status" value="2"/>
</dbReference>
<keyword evidence="7" id="KW-0805">Transcription regulation</keyword>
<dbReference type="SMART" id="SM00355">
    <property type="entry name" value="ZnF_C2H2"/>
    <property type="match status" value="4"/>
</dbReference>
<feature type="region of interest" description="Disordered" evidence="12">
    <location>
        <begin position="232"/>
        <end position="255"/>
    </location>
</feature>
<comment type="caution">
    <text evidence="14">The sequence shown here is derived from an EMBL/GenBank/DDBJ whole genome shotgun (WGS) entry which is preliminary data.</text>
</comment>
<dbReference type="InterPro" id="IPR013087">
    <property type="entry name" value="Znf_C2H2_type"/>
</dbReference>
<dbReference type="AlphaFoldDB" id="A0A8K0XNN2"/>
<feature type="region of interest" description="Disordered" evidence="12">
    <location>
        <begin position="157"/>
        <end position="191"/>
    </location>
</feature>
<evidence type="ECO:0000256" key="10">
    <source>
        <dbReference type="ARBA" id="ARBA00023242"/>
    </source>
</evidence>
<dbReference type="EMBL" id="JAEVFJ010000024">
    <property type="protein sequence ID" value="KAH8094860.1"/>
    <property type="molecule type" value="Genomic_DNA"/>
</dbReference>
<dbReference type="FunFam" id="3.30.160.60:FF:000446">
    <property type="entry name" value="Zinc finger protein"/>
    <property type="match status" value="1"/>
</dbReference>
<evidence type="ECO:0000256" key="11">
    <source>
        <dbReference type="PROSITE-ProRule" id="PRU00042"/>
    </source>
</evidence>
<dbReference type="FunFam" id="3.30.160.60:FF:000075">
    <property type="entry name" value="Putative zinc finger protein 536"/>
    <property type="match status" value="1"/>
</dbReference>
<keyword evidence="5 11" id="KW-0863">Zinc-finger</keyword>
<keyword evidence="3" id="KW-0479">Metal-binding</keyword>